<comment type="caution">
    <text evidence="1">The sequence shown here is derived from an EMBL/GenBank/DDBJ whole genome shotgun (WGS) entry which is preliminary data.</text>
</comment>
<dbReference type="Proteomes" id="UP001281447">
    <property type="component" value="Unassembled WGS sequence"/>
</dbReference>
<dbReference type="EMBL" id="JAWDIP010000003">
    <property type="protein sequence ID" value="MDY0394186.1"/>
    <property type="molecule type" value="Genomic_DNA"/>
</dbReference>
<protein>
    <submittedName>
        <fullName evidence="1">Uncharacterized protein</fullName>
    </submittedName>
</protein>
<proteinExistence type="predicted"/>
<sequence length="54" mass="6265">MKDIAIPDMIRMMVPSILGLLINRFILQPNQEHDDDMEIQQTIDFIMHGLAADR</sequence>
<reference evidence="1 2" key="1">
    <citation type="submission" date="2023-10" db="EMBL/GenBank/DDBJ databases">
        <title>Virgibacillus halophilus 5B73C genome.</title>
        <authorList>
            <person name="Miliotis G."/>
            <person name="Sengupta P."/>
            <person name="Hameed A."/>
            <person name="Chuvochina M."/>
            <person name="Mcdonagh F."/>
            <person name="Simpson A.C."/>
            <person name="Singh N.K."/>
            <person name="Rekha P.D."/>
            <person name="Raman K."/>
            <person name="Hugenholtz P."/>
            <person name="Venkateswaran K."/>
        </authorList>
    </citation>
    <scope>NUCLEOTIDE SEQUENCE [LARGE SCALE GENOMIC DNA]</scope>
    <source>
        <strain evidence="1 2">5B73C</strain>
    </source>
</reference>
<organism evidence="1 2">
    <name type="scientific">Tigheibacillus halophilus</name>
    <dbReference type="NCBI Taxonomy" id="361280"/>
    <lineage>
        <taxon>Bacteria</taxon>
        <taxon>Bacillati</taxon>
        <taxon>Bacillota</taxon>
        <taxon>Bacilli</taxon>
        <taxon>Bacillales</taxon>
        <taxon>Bacillaceae</taxon>
        <taxon>Tigheibacillus</taxon>
    </lineage>
</organism>
<evidence type="ECO:0000313" key="1">
    <source>
        <dbReference type="EMBL" id="MDY0394186.1"/>
    </source>
</evidence>
<name>A0ABU5C4F5_9BACI</name>
<keyword evidence="2" id="KW-1185">Reference proteome</keyword>
<accession>A0ABU5C4F5</accession>
<gene>
    <name evidence="1" type="ORF">RWE15_06435</name>
</gene>
<evidence type="ECO:0000313" key="2">
    <source>
        <dbReference type="Proteomes" id="UP001281447"/>
    </source>
</evidence>